<organism evidence="1 2">
    <name type="scientific">Pseudomonas maumuensis</name>
    <dbReference type="NCBI Taxonomy" id="2842354"/>
    <lineage>
        <taxon>Bacteria</taxon>
        <taxon>Pseudomonadati</taxon>
        <taxon>Pseudomonadota</taxon>
        <taxon>Gammaproteobacteria</taxon>
        <taxon>Pseudomonadales</taxon>
        <taxon>Pseudomonadaceae</taxon>
        <taxon>Pseudomonas</taxon>
    </lineage>
</organism>
<proteinExistence type="predicted"/>
<dbReference type="Proteomes" id="UP000824010">
    <property type="component" value="Chromosome"/>
</dbReference>
<evidence type="ECO:0000313" key="1">
    <source>
        <dbReference type="EMBL" id="QXH58470.1"/>
    </source>
</evidence>
<name>A0ABX8NQX4_9PSED</name>
<keyword evidence="2" id="KW-1185">Reference proteome</keyword>
<dbReference type="InterPro" id="IPR022385">
    <property type="entry name" value="Rhs_assc_core"/>
</dbReference>
<gene>
    <name evidence="1" type="ORF">KSS90_09805</name>
</gene>
<protein>
    <recommendedName>
        <fullName evidence="3">RHS repeat-associated core domain-containing protein</fullName>
    </recommendedName>
</protein>
<dbReference type="EMBL" id="CP077077">
    <property type="protein sequence ID" value="QXH58470.1"/>
    <property type="molecule type" value="Genomic_DNA"/>
</dbReference>
<evidence type="ECO:0008006" key="3">
    <source>
        <dbReference type="Google" id="ProtNLM"/>
    </source>
</evidence>
<reference evidence="1 2" key="1">
    <citation type="journal article" date="2021" name="Microorganisms">
        <title>The Ever-Expanding Pseudomonas Genus: Description of 43 New Species and Partition of the Pseudomonas putida Group.</title>
        <authorList>
            <person name="Girard L."/>
            <person name="Lood C."/>
            <person name="Hofte M."/>
            <person name="Vandamme P."/>
            <person name="Rokni-Zadeh H."/>
            <person name="van Noort V."/>
            <person name="Lavigne R."/>
            <person name="De Mot R."/>
        </authorList>
    </citation>
    <scope>NUCLEOTIDE SEQUENCE [LARGE SCALE GENOMIC DNA]</scope>
    <source>
        <strain evidence="1 2">COW77</strain>
    </source>
</reference>
<accession>A0ABX8NQX4</accession>
<dbReference type="NCBIfam" id="TIGR03696">
    <property type="entry name" value="Rhs_assc_core"/>
    <property type="match status" value="1"/>
</dbReference>
<sequence>MALQSGFMPSTTLLATDLPKSVLYRLRGSGSEAHAYMPYGFTPQTTHLTPSPLFKGKACEYPALYLLGPGYHRPYNLYSMRFHSPDTLSPFGPGGINAYAYCSGDPINYADPTGHTRTKITRSISIAELPLDEDTVNRILRNHRFVKEVEKNLNLTSSDGPLYDLPEKLINKRLDASINDALENRPVTQQMEGQPSAIELYFEAYSTALTLEARFELLRNRIGPMTFDENAILKKYARDAAVARRKLRTLFNKHIQLSETIRTAV</sequence>
<evidence type="ECO:0000313" key="2">
    <source>
        <dbReference type="Proteomes" id="UP000824010"/>
    </source>
</evidence>